<protein>
    <submittedName>
        <fullName evidence="2">Uncharacterized protein</fullName>
    </submittedName>
</protein>
<keyword evidence="3" id="KW-1185">Reference proteome</keyword>
<evidence type="ECO:0000313" key="3">
    <source>
        <dbReference type="Proteomes" id="UP000077266"/>
    </source>
</evidence>
<dbReference type="InParanoid" id="A0A165GYJ3"/>
<feature type="compositionally biased region" description="Acidic residues" evidence="1">
    <location>
        <begin position="250"/>
        <end position="259"/>
    </location>
</feature>
<evidence type="ECO:0000256" key="1">
    <source>
        <dbReference type="SAM" id="MobiDB-lite"/>
    </source>
</evidence>
<name>A0A165GYJ3_EXIGL</name>
<reference evidence="2 3" key="1">
    <citation type="journal article" date="2016" name="Mol. Biol. Evol.">
        <title>Comparative Genomics of Early-Diverging Mushroom-Forming Fungi Provides Insights into the Origins of Lignocellulose Decay Capabilities.</title>
        <authorList>
            <person name="Nagy L.G."/>
            <person name="Riley R."/>
            <person name="Tritt A."/>
            <person name="Adam C."/>
            <person name="Daum C."/>
            <person name="Floudas D."/>
            <person name="Sun H."/>
            <person name="Yadav J.S."/>
            <person name="Pangilinan J."/>
            <person name="Larsson K.H."/>
            <person name="Matsuura K."/>
            <person name="Barry K."/>
            <person name="Labutti K."/>
            <person name="Kuo R."/>
            <person name="Ohm R.A."/>
            <person name="Bhattacharya S.S."/>
            <person name="Shirouzu T."/>
            <person name="Yoshinaga Y."/>
            <person name="Martin F.M."/>
            <person name="Grigoriev I.V."/>
            <person name="Hibbett D.S."/>
        </authorList>
    </citation>
    <scope>NUCLEOTIDE SEQUENCE [LARGE SCALE GENOMIC DNA]</scope>
    <source>
        <strain evidence="2 3">HHB12029</strain>
    </source>
</reference>
<proteinExistence type="predicted"/>
<feature type="region of interest" description="Disordered" evidence="1">
    <location>
        <begin position="228"/>
        <end position="270"/>
    </location>
</feature>
<accession>A0A165GYJ3</accession>
<dbReference type="AlphaFoldDB" id="A0A165GYJ3"/>
<evidence type="ECO:0000313" key="2">
    <source>
        <dbReference type="EMBL" id="KZV91187.1"/>
    </source>
</evidence>
<dbReference type="Proteomes" id="UP000077266">
    <property type="component" value="Unassembled WGS sequence"/>
</dbReference>
<sequence>MAKPCVTNPGLSATRATDDLLPYSPSGSFGSLFWKDDRYKRRSVSAANLGAFTTAYLDPGRARQAAVTFDLDAPHRSSREWIAATLDRARNYVPVPNPCWATDFPSMTSVVSSTRYMRRSMSLDSFTAFHHEDSMEVHVQRKRRETELRITGIGADYKNNPSSPAIPDVQNRSSSALDSLGIPMLFRGADNVSLRATNLGSASRPSAWLDAWPRDSIRVARERRNTLRSDTVEEDDADAEIRREVSETEVPSDLDDTETDAPANRKRIIGRKDTFGRKAARKLKSLFAPNIKTPTAVSTLSIE</sequence>
<dbReference type="EMBL" id="KV426033">
    <property type="protein sequence ID" value="KZV91187.1"/>
    <property type="molecule type" value="Genomic_DNA"/>
</dbReference>
<organism evidence="2 3">
    <name type="scientific">Exidia glandulosa HHB12029</name>
    <dbReference type="NCBI Taxonomy" id="1314781"/>
    <lineage>
        <taxon>Eukaryota</taxon>
        <taxon>Fungi</taxon>
        <taxon>Dikarya</taxon>
        <taxon>Basidiomycota</taxon>
        <taxon>Agaricomycotina</taxon>
        <taxon>Agaricomycetes</taxon>
        <taxon>Auriculariales</taxon>
        <taxon>Exidiaceae</taxon>
        <taxon>Exidia</taxon>
    </lineage>
</organism>
<gene>
    <name evidence="2" type="ORF">EXIGLDRAFT_750265</name>
</gene>